<evidence type="ECO:0000259" key="2">
    <source>
        <dbReference type="Pfam" id="PF20681"/>
    </source>
</evidence>
<feature type="compositionally biased region" description="Basic and acidic residues" evidence="1">
    <location>
        <begin position="293"/>
        <end position="304"/>
    </location>
</feature>
<reference evidence="3" key="1">
    <citation type="submission" date="2023-03" db="EMBL/GenBank/DDBJ databases">
        <title>Massive genome expansion in bonnet fungi (Mycena s.s.) driven by repeated elements and novel gene families across ecological guilds.</title>
        <authorList>
            <consortium name="Lawrence Berkeley National Laboratory"/>
            <person name="Harder C.B."/>
            <person name="Miyauchi S."/>
            <person name="Viragh M."/>
            <person name="Kuo A."/>
            <person name="Thoen E."/>
            <person name="Andreopoulos B."/>
            <person name="Lu D."/>
            <person name="Skrede I."/>
            <person name="Drula E."/>
            <person name="Henrissat B."/>
            <person name="Morin E."/>
            <person name="Kohler A."/>
            <person name="Barry K."/>
            <person name="LaButti K."/>
            <person name="Morin E."/>
            <person name="Salamov A."/>
            <person name="Lipzen A."/>
            <person name="Mereny Z."/>
            <person name="Hegedus B."/>
            <person name="Baldrian P."/>
            <person name="Stursova M."/>
            <person name="Weitz H."/>
            <person name="Taylor A."/>
            <person name="Grigoriev I.V."/>
            <person name="Nagy L.G."/>
            <person name="Martin F."/>
            <person name="Kauserud H."/>
        </authorList>
    </citation>
    <scope>NUCLEOTIDE SEQUENCE</scope>
    <source>
        <strain evidence="3">CBHHK067</strain>
    </source>
</reference>
<feature type="region of interest" description="Disordered" evidence="1">
    <location>
        <begin position="262"/>
        <end position="317"/>
    </location>
</feature>
<evidence type="ECO:0000313" key="4">
    <source>
        <dbReference type="Proteomes" id="UP001221757"/>
    </source>
</evidence>
<name>A0AAD7CZG0_MYCRO</name>
<dbReference type="PANTHER" id="PTHR34409:SF1">
    <property type="entry name" value="MYB-LIKE DOMAIN-CONTAINING PROTEIN"/>
    <property type="match status" value="1"/>
</dbReference>
<keyword evidence="4" id="KW-1185">Reference proteome</keyword>
<protein>
    <recommendedName>
        <fullName evidence="2">DUF6818 domain-containing protein</fullName>
    </recommendedName>
</protein>
<dbReference type="AlphaFoldDB" id="A0AAD7CZG0"/>
<feature type="domain" description="DUF6818" evidence="2">
    <location>
        <begin position="196"/>
        <end position="271"/>
    </location>
</feature>
<feature type="region of interest" description="Disordered" evidence="1">
    <location>
        <begin position="1"/>
        <end position="48"/>
    </location>
</feature>
<proteinExistence type="predicted"/>
<comment type="caution">
    <text evidence="3">The sequence shown here is derived from an EMBL/GenBank/DDBJ whole genome shotgun (WGS) entry which is preliminary data.</text>
</comment>
<gene>
    <name evidence="3" type="ORF">B0H17DRAFT_1245356</name>
</gene>
<accession>A0AAD7CZG0</accession>
<feature type="compositionally biased region" description="Pro residues" evidence="1">
    <location>
        <begin position="7"/>
        <end position="20"/>
    </location>
</feature>
<sequence length="615" mass="68102">MTDRGAPPAPPPFAQPPQPQAPFTQPPEARYEAPAPPQLTQPPEIRYGGFMRNAEGYWVPDTTAITPFQSRAPAAPTQNQQHRIPSRLPCTTHPLVLRAPPPISTLHIDPRLIALPVDDDHDISDPPTIAKSHGLKPAHKVAGSRQEGKGKKRQYSSNEAEDSDGPVNKRGRPQGSSNFSKADTKKLLDLTEKELPLGQKGWEVIKKGYSKWARANDRPERPGKSLENKYKQMLRTKKPTGNVSCPPNIKCAHRIEAQINQRAGTRDLNDSELDGAAGGGDSSDDGSIEILDEPDKIHTAEARRAPTPSLRRNPRINAPELVSTLSRAFDPAAQKSRDDEQAQRSFQNTHILTLSQQIRDQNTVIEGLRTQLSAAQSHAHEVEHARDRAELMNQFYNNGFTDAAAGPSHRSRRSAYPDFARVNGKVRCEEVYPDGGRCTYWLTDDGSSDDEADKENIKPCSPSPLDLSLSSSGLSSFTSSSAFRRPVLLLMFRSLVVRILGLLVIRSEHFTYLFLDLHPLHTILLGHRPLDPPSLLSYSNHYIIPKLLNVYKHKFREDHLAPFAWQSPTGFGAFRTIPADLASPIRRSAGTIIAVGQMPSALESGLLYLETVDRF</sequence>
<dbReference type="Pfam" id="PF20681">
    <property type="entry name" value="DUF6818"/>
    <property type="match status" value="1"/>
</dbReference>
<dbReference type="InterPro" id="IPR049203">
    <property type="entry name" value="DUF6818"/>
</dbReference>
<evidence type="ECO:0000313" key="3">
    <source>
        <dbReference type="EMBL" id="KAJ7670956.1"/>
    </source>
</evidence>
<organism evidence="3 4">
    <name type="scientific">Mycena rosella</name>
    <name type="common">Pink bonnet</name>
    <name type="synonym">Agaricus rosellus</name>
    <dbReference type="NCBI Taxonomy" id="1033263"/>
    <lineage>
        <taxon>Eukaryota</taxon>
        <taxon>Fungi</taxon>
        <taxon>Dikarya</taxon>
        <taxon>Basidiomycota</taxon>
        <taxon>Agaricomycotina</taxon>
        <taxon>Agaricomycetes</taxon>
        <taxon>Agaricomycetidae</taxon>
        <taxon>Agaricales</taxon>
        <taxon>Marasmiineae</taxon>
        <taxon>Mycenaceae</taxon>
        <taxon>Mycena</taxon>
    </lineage>
</organism>
<feature type="region of interest" description="Disordered" evidence="1">
    <location>
        <begin position="118"/>
        <end position="184"/>
    </location>
</feature>
<evidence type="ECO:0000256" key="1">
    <source>
        <dbReference type="SAM" id="MobiDB-lite"/>
    </source>
</evidence>
<dbReference type="PANTHER" id="PTHR34409">
    <property type="entry name" value="SET DOMAIN-CONTAINING PROTEIN"/>
    <property type="match status" value="1"/>
</dbReference>
<dbReference type="Proteomes" id="UP001221757">
    <property type="component" value="Unassembled WGS sequence"/>
</dbReference>
<dbReference type="EMBL" id="JARKIE010000178">
    <property type="protein sequence ID" value="KAJ7670956.1"/>
    <property type="molecule type" value="Genomic_DNA"/>
</dbReference>
<feature type="compositionally biased region" description="Acidic residues" evidence="1">
    <location>
        <begin position="282"/>
        <end position="292"/>
    </location>
</feature>